<gene>
    <name evidence="10" type="primary">atpG</name>
    <name evidence="10" type="ORF">GCM10011320_46140</name>
</gene>
<dbReference type="Pfam" id="PF00231">
    <property type="entry name" value="ATP-synt"/>
    <property type="match status" value="1"/>
</dbReference>
<sequence length="289" mass="31068">MTDRLAGIEQHIESIAQLGTVVGAMRGVAASRVQQTRHVIDGVRSWSGIVAAALAEAVALLPRDAVRPTPAGREVLVLFTAEHGFVGALPERMLATAAPDRAAGAFVYCLGARGAALAEAEGWKPAWTGPMATQVGAATDIASRVAETIYDTFLRGAATRVEVLFPLAAPDGRVTAERRRLLPLDLARFRRSSEGERPLTYLPPARLVELLVGEYFLAELAHAALEAFAAENAERLRTMQSARSNIEHRLDDLHSDERRARQGSITEELLDVISGSTAIADYDRTHSSG</sequence>
<keyword evidence="6" id="KW-0406">Ion transport</keyword>
<evidence type="ECO:0000256" key="3">
    <source>
        <dbReference type="ARBA" id="ARBA00007681"/>
    </source>
</evidence>
<evidence type="ECO:0000256" key="6">
    <source>
        <dbReference type="ARBA" id="ARBA00023065"/>
    </source>
</evidence>
<comment type="similarity">
    <text evidence="3">Belongs to the ATPase gamma chain family.</text>
</comment>
<keyword evidence="11" id="KW-1185">Reference proteome</keyword>
<evidence type="ECO:0000256" key="2">
    <source>
        <dbReference type="ARBA" id="ARBA00004170"/>
    </source>
</evidence>
<protein>
    <submittedName>
        <fullName evidence="10">ATP synthase subunit gamma</fullName>
    </submittedName>
</protein>
<evidence type="ECO:0000313" key="11">
    <source>
        <dbReference type="Proteomes" id="UP000661507"/>
    </source>
</evidence>
<comment type="caution">
    <text evidence="10">The sequence shown here is derived from an EMBL/GenBank/DDBJ whole genome shotgun (WGS) entry which is preliminary data.</text>
</comment>
<keyword evidence="5" id="KW-0375">Hydrogen ion transport</keyword>
<dbReference type="RefSeq" id="WP_188971207.1">
    <property type="nucleotide sequence ID" value="NZ_BMKW01000012.1"/>
</dbReference>
<dbReference type="Gene3D" id="3.40.1380.10">
    <property type="match status" value="1"/>
</dbReference>
<dbReference type="SUPFAM" id="SSF52943">
    <property type="entry name" value="ATP synthase (F1-ATPase), gamma subunit"/>
    <property type="match status" value="1"/>
</dbReference>
<comment type="function">
    <text evidence="1">Produces ATP from ADP in the presence of a proton gradient across the membrane. The gamma chain is believed to be important in regulating ATPase activity and the flow of protons through the CF(0) complex.</text>
</comment>
<evidence type="ECO:0000256" key="8">
    <source>
        <dbReference type="ARBA" id="ARBA00023196"/>
    </source>
</evidence>
<reference evidence="10" key="2">
    <citation type="submission" date="2020-09" db="EMBL/GenBank/DDBJ databases">
        <authorList>
            <person name="Sun Q."/>
            <person name="Zhou Y."/>
        </authorList>
    </citation>
    <scope>NUCLEOTIDE SEQUENCE</scope>
    <source>
        <strain evidence="10">CGMCC 1.3617</strain>
    </source>
</reference>
<proteinExistence type="inferred from homology"/>
<evidence type="ECO:0000256" key="1">
    <source>
        <dbReference type="ARBA" id="ARBA00003456"/>
    </source>
</evidence>
<organism evidence="10 11">
    <name type="scientific">Neoroseomonas lacus</name>
    <dbReference type="NCBI Taxonomy" id="287609"/>
    <lineage>
        <taxon>Bacteria</taxon>
        <taxon>Pseudomonadati</taxon>
        <taxon>Pseudomonadota</taxon>
        <taxon>Alphaproteobacteria</taxon>
        <taxon>Acetobacterales</taxon>
        <taxon>Acetobacteraceae</taxon>
        <taxon>Neoroseomonas</taxon>
    </lineage>
</organism>
<dbReference type="GO" id="GO:0046933">
    <property type="term" value="F:proton-transporting ATP synthase activity, rotational mechanism"/>
    <property type="evidence" value="ECO:0007669"/>
    <property type="project" value="InterPro"/>
</dbReference>
<name>A0A917KZZ5_9PROT</name>
<accession>A0A917KZZ5</accession>
<evidence type="ECO:0000256" key="7">
    <source>
        <dbReference type="ARBA" id="ARBA00023136"/>
    </source>
</evidence>
<dbReference type="InterPro" id="IPR035968">
    <property type="entry name" value="ATP_synth_F1_ATPase_gsu"/>
</dbReference>
<dbReference type="EMBL" id="BMKW01000012">
    <property type="protein sequence ID" value="GGJ33213.1"/>
    <property type="molecule type" value="Genomic_DNA"/>
</dbReference>
<dbReference type="Gene3D" id="1.10.287.80">
    <property type="entry name" value="ATP synthase, gamma subunit, helix hairpin domain"/>
    <property type="match status" value="1"/>
</dbReference>
<keyword evidence="4" id="KW-0813">Transport</keyword>
<comment type="subcellular location">
    <subcellularLocation>
        <location evidence="2">Membrane</location>
        <topology evidence="2">Peripheral membrane protein</topology>
    </subcellularLocation>
</comment>
<evidence type="ECO:0000256" key="5">
    <source>
        <dbReference type="ARBA" id="ARBA00022781"/>
    </source>
</evidence>
<evidence type="ECO:0000256" key="4">
    <source>
        <dbReference type="ARBA" id="ARBA00022448"/>
    </source>
</evidence>
<dbReference type="InterPro" id="IPR000131">
    <property type="entry name" value="ATP_synth_F1_gsu"/>
</dbReference>
<keyword evidence="8" id="KW-0139">CF(1)</keyword>
<keyword evidence="7" id="KW-0472">Membrane</keyword>
<dbReference type="GO" id="GO:0045259">
    <property type="term" value="C:proton-transporting ATP synthase complex"/>
    <property type="evidence" value="ECO:0007669"/>
    <property type="project" value="UniProtKB-KW"/>
</dbReference>
<evidence type="ECO:0000256" key="9">
    <source>
        <dbReference type="ARBA" id="ARBA00023310"/>
    </source>
</evidence>
<dbReference type="Proteomes" id="UP000661507">
    <property type="component" value="Unassembled WGS sequence"/>
</dbReference>
<reference evidence="10" key="1">
    <citation type="journal article" date="2014" name="Int. J. Syst. Evol. Microbiol.">
        <title>Complete genome sequence of Corynebacterium casei LMG S-19264T (=DSM 44701T), isolated from a smear-ripened cheese.</title>
        <authorList>
            <consortium name="US DOE Joint Genome Institute (JGI-PGF)"/>
            <person name="Walter F."/>
            <person name="Albersmeier A."/>
            <person name="Kalinowski J."/>
            <person name="Ruckert C."/>
        </authorList>
    </citation>
    <scope>NUCLEOTIDE SEQUENCE</scope>
    <source>
        <strain evidence="10">CGMCC 1.3617</strain>
    </source>
</reference>
<evidence type="ECO:0000313" key="10">
    <source>
        <dbReference type="EMBL" id="GGJ33213.1"/>
    </source>
</evidence>
<keyword evidence="9" id="KW-0066">ATP synthesis</keyword>
<dbReference type="PRINTS" id="PR00126">
    <property type="entry name" value="ATPASEGAMMA"/>
</dbReference>
<dbReference type="AlphaFoldDB" id="A0A917KZZ5"/>